<evidence type="ECO:0000313" key="2">
    <source>
        <dbReference type="EMBL" id="OIV35456.1"/>
    </source>
</evidence>
<dbReference type="PANTHER" id="PTHR13847:SF281">
    <property type="entry name" value="FAD DEPENDENT OXIDOREDUCTASE DOMAIN-CONTAINING PROTEIN"/>
    <property type="match status" value="1"/>
</dbReference>
<comment type="caution">
    <text evidence="2">The sequence shown here is derived from an EMBL/GenBank/DDBJ whole genome shotgun (WGS) entry which is preliminary data.</text>
</comment>
<evidence type="ECO:0000259" key="1">
    <source>
        <dbReference type="Pfam" id="PF01266"/>
    </source>
</evidence>
<accession>A0A1J7C1L3</accession>
<name>A0A1J7C1L3_9ACTN</name>
<gene>
    <name evidence="2" type="ORF">BIV57_21465</name>
</gene>
<reference evidence="2 3" key="1">
    <citation type="submission" date="2016-10" db="EMBL/GenBank/DDBJ databases">
        <title>Genome sequence of Streptomyces gilvigriseus MUSC 26.</title>
        <authorList>
            <person name="Lee L.-H."/>
            <person name="Ser H.-L."/>
        </authorList>
    </citation>
    <scope>NUCLEOTIDE SEQUENCE [LARGE SCALE GENOMIC DNA]</scope>
    <source>
        <strain evidence="2 3">MUSC 26</strain>
    </source>
</reference>
<dbReference type="EMBL" id="MLCF01000151">
    <property type="protein sequence ID" value="OIV35456.1"/>
    <property type="molecule type" value="Genomic_DNA"/>
</dbReference>
<dbReference type="InterPro" id="IPR006076">
    <property type="entry name" value="FAD-dep_OxRdtase"/>
</dbReference>
<dbReference type="Proteomes" id="UP000243342">
    <property type="component" value="Unassembled WGS sequence"/>
</dbReference>
<dbReference type="RefSeq" id="WP_071658584.1">
    <property type="nucleotide sequence ID" value="NZ_MLCF01000151.1"/>
</dbReference>
<dbReference type="AlphaFoldDB" id="A0A1J7C1L3"/>
<sequence length="479" mass="52332">MGRQTTRGHLGSHPALAGAGPVPFWLDSPDRPAAEPALTAGARADLLVVGGGYSGLWTALLAKERDPGLDVLLLEGAECAWAASGRNGGFCAASLTHGYDNGRGRWPEEIGELERLGLENLDQIEETVGRLGIDCDFRRTGEIHVATEEYQKEYLLAEAEAASLGGRPRRIEPLTAEQVRAELDSPRFLAGVWDRDGIAMVDPARLAWGLKRACLEAGVRIHEHTPVAALDDGRGGAPLTARTRAGARVTADRAVLATNAFRSLVPRLRAYTVPVWDYALMTEPLSDAQLASIGGWSSRCGVSDSANRFHYFRMTADHRILWGGYDAVAHFAGRVERRHEHRPETFDKLAEQFFDCFPQLAEVRFGHAWGGAIDTCSRFCAFFGTARGGRVAYASGYTGLGVGATRFGARVMLDLLDGADTELTRLEMVRKRPMPFPPEPVRYAGIQFTRAAMAAADRREGRRNLWLRALDRMGIGFDS</sequence>
<dbReference type="SUPFAM" id="SSF51905">
    <property type="entry name" value="FAD/NAD(P)-binding domain"/>
    <property type="match status" value="1"/>
</dbReference>
<organism evidence="2 3">
    <name type="scientific">Mangrovactinospora gilvigrisea</name>
    <dbReference type="NCBI Taxonomy" id="1428644"/>
    <lineage>
        <taxon>Bacteria</taxon>
        <taxon>Bacillati</taxon>
        <taxon>Actinomycetota</taxon>
        <taxon>Actinomycetes</taxon>
        <taxon>Kitasatosporales</taxon>
        <taxon>Streptomycetaceae</taxon>
        <taxon>Mangrovactinospora</taxon>
    </lineage>
</organism>
<dbReference type="STRING" id="1428644.BIV57_21465"/>
<dbReference type="OrthoDB" id="9805852at2"/>
<dbReference type="GO" id="GO:0005737">
    <property type="term" value="C:cytoplasm"/>
    <property type="evidence" value="ECO:0007669"/>
    <property type="project" value="TreeGrafter"/>
</dbReference>
<dbReference type="Gene3D" id="3.50.50.60">
    <property type="entry name" value="FAD/NAD(P)-binding domain"/>
    <property type="match status" value="1"/>
</dbReference>
<feature type="domain" description="FAD dependent oxidoreductase" evidence="1">
    <location>
        <begin position="45"/>
        <end position="414"/>
    </location>
</feature>
<dbReference type="PANTHER" id="PTHR13847">
    <property type="entry name" value="SARCOSINE DEHYDROGENASE-RELATED"/>
    <property type="match status" value="1"/>
</dbReference>
<dbReference type="Gene3D" id="3.30.9.10">
    <property type="entry name" value="D-Amino Acid Oxidase, subunit A, domain 2"/>
    <property type="match status" value="1"/>
</dbReference>
<dbReference type="Pfam" id="PF01266">
    <property type="entry name" value="DAO"/>
    <property type="match status" value="1"/>
</dbReference>
<keyword evidence="3" id="KW-1185">Reference proteome</keyword>
<dbReference type="InterPro" id="IPR036188">
    <property type="entry name" value="FAD/NAD-bd_sf"/>
</dbReference>
<evidence type="ECO:0000313" key="3">
    <source>
        <dbReference type="Proteomes" id="UP000243342"/>
    </source>
</evidence>
<proteinExistence type="predicted"/>
<protein>
    <submittedName>
        <fullName evidence="2">FAD-dependent oxidoreductase</fullName>
    </submittedName>
</protein>